<accession>A0A165ICK1</accession>
<keyword evidence="1" id="KW-0812">Transmembrane</keyword>
<evidence type="ECO:0008006" key="4">
    <source>
        <dbReference type="Google" id="ProtNLM"/>
    </source>
</evidence>
<evidence type="ECO:0000313" key="2">
    <source>
        <dbReference type="EMBL" id="KZV93213.1"/>
    </source>
</evidence>
<organism evidence="2 3">
    <name type="scientific">Exidia glandulosa HHB12029</name>
    <dbReference type="NCBI Taxonomy" id="1314781"/>
    <lineage>
        <taxon>Eukaryota</taxon>
        <taxon>Fungi</taxon>
        <taxon>Dikarya</taxon>
        <taxon>Basidiomycota</taxon>
        <taxon>Agaricomycotina</taxon>
        <taxon>Agaricomycetes</taxon>
        <taxon>Auriculariales</taxon>
        <taxon>Exidiaceae</taxon>
        <taxon>Exidia</taxon>
    </lineage>
</organism>
<dbReference type="InParanoid" id="A0A165ICK1"/>
<dbReference type="Proteomes" id="UP000077266">
    <property type="component" value="Unassembled WGS sequence"/>
</dbReference>
<feature type="transmembrane region" description="Helical" evidence="1">
    <location>
        <begin position="125"/>
        <end position="148"/>
    </location>
</feature>
<protein>
    <recommendedName>
        <fullName evidence="4">Transmembrane protein</fullName>
    </recommendedName>
</protein>
<keyword evidence="1" id="KW-1133">Transmembrane helix</keyword>
<sequence>MDQLEMSEENPAPPKPVPTRVRYALATRRESAARRARPWMCLIIFLVVLLGCHAILAVVVLYYSQAEAYPLPRGIVNRTYHGLTAFAAFAYILGAFVGLSNACLCINGFRPLYPAARRSCCFKTLFWMPLFLGGTCIGLFFVLSPLIFSSIRQDSAYAHTCDNDWITVLFTGHRYNALDKPNTADFAFSTAEKDVLFTFTSQDPDADRFGLVSASLAGSSTVHPELRNITYDFNARTFSGMCFGDNSTTPCAAGTYDDRSFLTFDVSVNGTRTVSRSMYQEWSLEDVLSIILYRVNATTGALAERMLQTSVGHCPNLKVCIPRDVARPDGVIPADILVPLGWMLNKQALWTVDCTTPHSNN</sequence>
<dbReference type="AlphaFoldDB" id="A0A165ICK1"/>
<keyword evidence="1" id="KW-0472">Membrane</keyword>
<feature type="transmembrane region" description="Helical" evidence="1">
    <location>
        <begin position="39"/>
        <end position="63"/>
    </location>
</feature>
<dbReference type="OrthoDB" id="100006at2759"/>
<feature type="transmembrane region" description="Helical" evidence="1">
    <location>
        <begin position="83"/>
        <end position="104"/>
    </location>
</feature>
<proteinExistence type="predicted"/>
<dbReference type="EMBL" id="KV425993">
    <property type="protein sequence ID" value="KZV93213.1"/>
    <property type="molecule type" value="Genomic_DNA"/>
</dbReference>
<reference evidence="2 3" key="1">
    <citation type="journal article" date="2016" name="Mol. Biol. Evol.">
        <title>Comparative Genomics of Early-Diverging Mushroom-Forming Fungi Provides Insights into the Origins of Lignocellulose Decay Capabilities.</title>
        <authorList>
            <person name="Nagy L.G."/>
            <person name="Riley R."/>
            <person name="Tritt A."/>
            <person name="Adam C."/>
            <person name="Daum C."/>
            <person name="Floudas D."/>
            <person name="Sun H."/>
            <person name="Yadav J.S."/>
            <person name="Pangilinan J."/>
            <person name="Larsson K.H."/>
            <person name="Matsuura K."/>
            <person name="Barry K."/>
            <person name="Labutti K."/>
            <person name="Kuo R."/>
            <person name="Ohm R.A."/>
            <person name="Bhattacharya S.S."/>
            <person name="Shirouzu T."/>
            <person name="Yoshinaga Y."/>
            <person name="Martin F.M."/>
            <person name="Grigoriev I.V."/>
            <person name="Hibbett D.S."/>
        </authorList>
    </citation>
    <scope>NUCLEOTIDE SEQUENCE [LARGE SCALE GENOMIC DNA]</scope>
    <source>
        <strain evidence="2 3">HHB12029</strain>
    </source>
</reference>
<evidence type="ECO:0000313" key="3">
    <source>
        <dbReference type="Proteomes" id="UP000077266"/>
    </source>
</evidence>
<name>A0A165ICK1_EXIGL</name>
<evidence type="ECO:0000256" key="1">
    <source>
        <dbReference type="SAM" id="Phobius"/>
    </source>
</evidence>
<gene>
    <name evidence="2" type="ORF">EXIGLDRAFT_768226</name>
</gene>
<keyword evidence="3" id="KW-1185">Reference proteome</keyword>